<reference evidence="1 2" key="1">
    <citation type="journal article" date="2021" name="Front. Genet.">
        <title>Chromosome-Level Genome Assembly Reveals Significant Gene Expansion in the Toll and IMD Signaling Pathways of Dendrolimus kikuchii.</title>
        <authorList>
            <person name="Zhou J."/>
            <person name="Wu P."/>
            <person name="Xiong Z."/>
            <person name="Liu N."/>
            <person name="Zhao N."/>
            <person name="Ji M."/>
            <person name="Qiu Y."/>
            <person name="Yang B."/>
        </authorList>
    </citation>
    <scope>NUCLEOTIDE SEQUENCE [LARGE SCALE GENOMIC DNA]</scope>
    <source>
        <strain evidence="1">Ann1</strain>
    </source>
</reference>
<keyword evidence="2" id="KW-1185">Reference proteome</keyword>
<gene>
    <name evidence="1" type="ORF">K1T71_006551</name>
</gene>
<accession>A0ACC1D1C6</accession>
<dbReference type="EMBL" id="CM034397">
    <property type="protein sequence ID" value="KAJ0177678.1"/>
    <property type="molecule type" value="Genomic_DNA"/>
</dbReference>
<proteinExistence type="predicted"/>
<comment type="caution">
    <text evidence="1">The sequence shown here is derived from an EMBL/GenBank/DDBJ whole genome shotgun (WGS) entry which is preliminary data.</text>
</comment>
<dbReference type="Proteomes" id="UP000824533">
    <property type="component" value="Linkage Group LG11"/>
</dbReference>
<evidence type="ECO:0000313" key="1">
    <source>
        <dbReference type="EMBL" id="KAJ0177678.1"/>
    </source>
</evidence>
<protein>
    <submittedName>
        <fullName evidence="1">Uncharacterized protein</fullName>
    </submittedName>
</protein>
<organism evidence="1 2">
    <name type="scientific">Dendrolimus kikuchii</name>
    <dbReference type="NCBI Taxonomy" id="765133"/>
    <lineage>
        <taxon>Eukaryota</taxon>
        <taxon>Metazoa</taxon>
        <taxon>Ecdysozoa</taxon>
        <taxon>Arthropoda</taxon>
        <taxon>Hexapoda</taxon>
        <taxon>Insecta</taxon>
        <taxon>Pterygota</taxon>
        <taxon>Neoptera</taxon>
        <taxon>Endopterygota</taxon>
        <taxon>Lepidoptera</taxon>
        <taxon>Glossata</taxon>
        <taxon>Ditrysia</taxon>
        <taxon>Bombycoidea</taxon>
        <taxon>Lasiocampidae</taxon>
        <taxon>Dendrolimus</taxon>
    </lineage>
</organism>
<sequence>MVPTRRGSHKLIVDQHTYVRNKSWRGGNSVHWVCSMRNRGCKATVLTFKDSIIKEKIVKIPSRYGKKSLLMINGYTFSEYSRNFWYCTKRRLGCPAKAKTSNDALQSLSENHNHTAPEFYVTKEGRYVNME</sequence>
<name>A0ACC1D1C6_9NEOP</name>
<evidence type="ECO:0000313" key="2">
    <source>
        <dbReference type="Proteomes" id="UP000824533"/>
    </source>
</evidence>